<dbReference type="InterPro" id="IPR054496">
    <property type="entry name" value="E217_GP41"/>
</dbReference>
<dbReference type="Proteomes" id="UP000294850">
    <property type="component" value="Unassembled WGS sequence"/>
</dbReference>
<gene>
    <name evidence="1" type="ORF">E0F88_07470</name>
</gene>
<comment type="caution">
    <text evidence="1">The sequence shown here is derived from an EMBL/GenBank/DDBJ whole genome shotgun (WGS) entry which is preliminary data.</text>
</comment>
<dbReference type="AlphaFoldDB" id="A0A4R5DZT2"/>
<evidence type="ECO:0000313" key="1">
    <source>
        <dbReference type="EMBL" id="TDE17721.1"/>
    </source>
</evidence>
<name>A0A4R5DZT2_9BACT</name>
<evidence type="ECO:0000313" key="2">
    <source>
        <dbReference type="Proteomes" id="UP000294850"/>
    </source>
</evidence>
<proteinExistence type="predicted"/>
<organism evidence="1 2">
    <name type="scientific">Dyadobacter psychrotolerans</name>
    <dbReference type="NCBI Taxonomy" id="2541721"/>
    <lineage>
        <taxon>Bacteria</taxon>
        <taxon>Pseudomonadati</taxon>
        <taxon>Bacteroidota</taxon>
        <taxon>Cytophagia</taxon>
        <taxon>Cytophagales</taxon>
        <taxon>Spirosomataceae</taxon>
        <taxon>Dyadobacter</taxon>
    </lineage>
</organism>
<keyword evidence="2" id="KW-1185">Reference proteome</keyword>
<dbReference type="EMBL" id="SMFL01000002">
    <property type="protein sequence ID" value="TDE17721.1"/>
    <property type="molecule type" value="Genomic_DNA"/>
</dbReference>
<dbReference type="Pfam" id="PF22759">
    <property type="entry name" value="E217_GP41"/>
    <property type="match status" value="1"/>
</dbReference>
<accession>A0A4R5DZT2</accession>
<dbReference type="OrthoDB" id="2087522at2"/>
<dbReference type="RefSeq" id="WP_131957587.1">
    <property type="nucleotide sequence ID" value="NZ_SMFL01000002.1"/>
</dbReference>
<protein>
    <submittedName>
        <fullName evidence="1">Uncharacterized protein</fullName>
    </submittedName>
</protein>
<reference evidence="1 2" key="1">
    <citation type="submission" date="2019-03" db="EMBL/GenBank/DDBJ databases">
        <title>Dyadobacter AR-3-6 sp. nov., isolated from arctic soil.</title>
        <authorList>
            <person name="Chaudhary D.K."/>
        </authorList>
    </citation>
    <scope>NUCLEOTIDE SEQUENCE [LARGE SCALE GENOMIC DNA]</scope>
    <source>
        <strain evidence="1 2">AR-3-6</strain>
    </source>
</reference>
<sequence>MKFGRQYRLTLEMDDGQQAIIIEPPFTLQFSVERNALASLNAATLIIYNLSEITRGRILHDRFDTTKLRTVILEVGYETLATIFVGTIRSAGSMRQGSNIITTVIADDGGFDTTNTLSFETIQAGATIGDVVKTLIGDFPNVNQGVVSGMDAKLSRPVVLDGNTWEQIKKYTKLSAFIDLNKVHVIQDNEVIIGELDVIDSSTGLLETPRREESYLSVTTLLEPRIIIGQAISLESTIAPVYNGQYKVIGASHQGIISEAIGGQCQSRFSLLMGNQLYGAYKTVAETN</sequence>